<dbReference type="SUPFAM" id="SSF51735">
    <property type="entry name" value="NAD(P)-binding Rossmann-fold domains"/>
    <property type="match status" value="1"/>
</dbReference>
<dbReference type="InterPro" id="IPR051397">
    <property type="entry name" value="Zn-ADH-like_protein"/>
</dbReference>
<dbReference type="GO" id="GO:0016491">
    <property type="term" value="F:oxidoreductase activity"/>
    <property type="evidence" value="ECO:0007669"/>
    <property type="project" value="InterPro"/>
</dbReference>
<dbReference type="AlphaFoldDB" id="A0A9J9HBS1"/>
<dbReference type="Pfam" id="PF13602">
    <property type="entry name" value="ADH_zinc_N_2"/>
    <property type="match status" value="1"/>
</dbReference>
<dbReference type="Proteomes" id="UP000001989">
    <property type="component" value="Chromosome"/>
</dbReference>
<dbReference type="InterPro" id="IPR036291">
    <property type="entry name" value="NAD(P)-bd_dom_sf"/>
</dbReference>
<evidence type="ECO:0000313" key="2">
    <source>
        <dbReference type="EMBL" id="ABQ68653.1"/>
    </source>
</evidence>
<gene>
    <name evidence="2" type="ordered locus">Swit_2294</name>
</gene>
<evidence type="ECO:0000313" key="3">
    <source>
        <dbReference type="Proteomes" id="UP000001989"/>
    </source>
</evidence>
<proteinExistence type="predicted"/>
<dbReference type="Gene3D" id="3.40.50.720">
    <property type="entry name" value="NAD(P)-binding Rossmann-like Domain"/>
    <property type="match status" value="1"/>
</dbReference>
<keyword evidence="3" id="KW-1185">Reference proteome</keyword>
<dbReference type="KEGG" id="swi:Swit_2294"/>
<feature type="domain" description="Enoyl reductase (ER)" evidence="1">
    <location>
        <begin position="7"/>
        <end position="317"/>
    </location>
</feature>
<organism evidence="2 3">
    <name type="scientific">Rhizorhabdus wittichii (strain DSM 6014 / CCUG 31198 / JCM 15750 / NBRC 105917 / EY 4224 / RW1)</name>
    <name type="common">Sphingomonas wittichii</name>
    <dbReference type="NCBI Taxonomy" id="392499"/>
    <lineage>
        <taxon>Bacteria</taxon>
        <taxon>Pseudomonadati</taxon>
        <taxon>Pseudomonadota</taxon>
        <taxon>Alphaproteobacteria</taxon>
        <taxon>Sphingomonadales</taxon>
        <taxon>Sphingomonadaceae</taxon>
        <taxon>Rhizorhabdus</taxon>
    </lineage>
</organism>
<sequence length="319" mass="33105">MKAVVLDRLGGLPHPADFAEPDLQGAETLVRVAAAAIKPIDRAIAAGTHYASPRALPVVCGLDGVGADAAGERVYFMATRRPYGAMAELAPAAWTVPVPGALDTAAAAAVVNPAIAAWLPLEWRGGLRPGQSVLILGATGNAGRMAVMVARLLGAGRVVAAGRNRDVLAGLGADATVDLSLPREDIVARFSAVIGDGLDVVVDYLWGMPAEALLESLTKGDLHAAGQATPIRFVSVGEMAGRDITLPSALLRGSRIELLGSGTANMPPLDRMKRITADILALAAEGRLDVGIERYPLADVARAWERAATADRRPVVMID</sequence>
<dbReference type="EMBL" id="CP000699">
    <property type="protein sequence ID" value="ABQ68653.1"/>
    <property type="molecule type" value="Genomic_DNA"/>
</dbReference>
<dbReference type="SUPFAM" id="SSF50129">
    <property type="entry name" value="GroES-like"/>
    <property type="match status" value="1"/>
</dbReference>
<dbReference type="InterPro" id="IPR011032">
    <property type="entry name" value="GroES-like_sf"/>
</dbReference>
<dbReference type="PANTHER" id="PTHR43677">
    <property type="entry name" value="SHORT-CHAIN DEHYDROGENASE/REDUCTASE"/>
    <property type="match status" value="1"/>
</dbReference>
<dbReference type="SMART" id="SM00829">
    <property type="entry name" value="PKS_ER"/>
    <property type="match status" value="1"/>
</dbReference>
<name>A0A9J9HBS1_RHIWR</name>
<reference evidence="2 3" key="1">
    <citation type="journal article" date="2010" name="J. Bacteriol.">
        <title>Genome sequence of the dioxin-mineralizing bacterium Sphingomonas wittichii RW1.</title>
        <authorList>
            <person name="Miller T.R."/>
            <person name="Delcher A.L."/>
            <person name="Salzberg S.L."/>
            <person name="Saunders E."/>
            <person name="Detter J.C."/>
            <person name="Halden R.U."/>
        </authorList>
    </citation>
    <scope>NUCLEOTIDE SEQUENCE [LARGE SCALE GENOMIC DNA]</scope>
    <source>
        <strain evidence="3">DSM 6014 / CCUG 31198 / JCM 15750 / NBRC 105917 / EY 4224 / RW1</strain>
    </source>
</reference>
<evidence type="ECO:0000259" key="1">
    <source>
        <dbReference type="SMART" id="SM00829"/>
    </source>
</evidence>
<dbReference type="InterPro" id="IPR020843">
    <property type="entry name" value="ER"/>
</dbReference>
<protein>
    <submittedName>
        <fullName evidence="2">Alcohol dehydrogenase, zinc-binding domain protein</fullName>
    </submittedName>
</protein>
<dbReference type="PANTHER" id="PTHR43677:SF11">
    <property type="entry name" value="ZINC-CONTAINING ALCOHOL DEHYDROGENASE"/>
    <property type="match status" value="1"/>
</dbReference>
<accession>A0A9J9HBS1</accession>
<dbReference type="Gene3D" id="3.90.180.10">
    <property type="entry name" value="Medium-chain alcohol dehydrogenases, catalytic domain"/>
    <property type="match status" value="1"/>
</dbReference>
<dbReference type="OrthoDB" id="9787435at2"/>